<keyword evidence="11" id="KW-1185">Reference proteome</keyword>
<dbReference type="InterPro" id="IPR003439">
    <property type="entry name" value="ABC_transporter-like_ATP-bd"/>
</dbReference>
<dbReference type="SUPFAM" id="SSF52540">
    <property type="entry name" value="P-loop containing nucleoside triphosphate hydrolases"/>
    <property type="match status" value="1"/>
</dbReference>
<dbReference type="SUPFAM" id="SSF90123">
    <property type="entry name" value="ABC transporter transmembrane region"/>
    <property type="match status" value="1"/>
</dbReference>
<feature type="transmembrane region" description="Helical" evidence="7">
    <location>
        <begin position="273"/>
        <end position="297"/>
    </location>
</feature>
<dbReference type="SMART" id="SM00382">
    <property type="entry name" value="AAA"/>
    <property type="match status" value="1"/>
</dbReference>
<comment type="subcellular location">
    <subcellularLocation>
        <location evidence="1">Cell membrane</location>
        <topology evidence="1">Multi-pass membrane protein</topology>
    </subcellularLocation>
</comment>
<evidence type="ECO:0000259" key="9">
    <source>
        <dbReference type="PROSITE" id="PS50929"/>
    </source>
</evidence>
<organism evidence="10 11">
    <name type="scientific">Fusobacterium gonidiaformans 3-1-5R</name>
    <dbReference type="NCBI Taxonomy" id="469605"/>
    <lineage>
        <taxon>Bacteria</taxon>
        <taxon>Fusobacteriati</taxon>
        <taxon>Fusobacteriota</taxon>
        <taxon>Fusobacteriia</taxon>
        <taxon>Fusobacteriales</taxon>
        <taxon>Fusobacteriaceae</taxon>
        <taxon>Fusobacterium</taxon>
    </lineage>
</organism>
<proteinExistence type="predicted"/>
<dbReference type="AlphaFoldDB" id="E5BH23"/>
<dbReference type="EMBL" id="GG657972">
    <property type="protein sequence ID" value="EFS21796.1"/>
    <property type="molecule type" value="Genomic_DNA"/>
</dbReference>
<keyword evidence="2 7" id="KW-0812">Transmembrane</keyword>
<dbReference type="GO" id="GO:0140359">
    <property type="term" value="F:ABC-type transporter activity"/>
    <property type="evidence" value="ECO:0007669"/>
    <property type="project" value="InterPro"/>
</dbReference>
<dbReference type="BioCyc" id="FSP469605-HMP:GTSP-1305-MONOMER"/>
<dbReference type="Proteomes" id="UP000002975">
    <property type="component" value="Unassembled WGS sequence"/>
</dbReference>
<evidence type="ECO:0000313" key="10">
    <source>
        <dbReference type="EMBL" id="EFS21796.1"/>
    </source>
</evidence>
<evidence type="ECO:0000256" key="1">
    <source>
        <dbReference type="ARBA" id="ARBA00004651"/>
    </source>
</evidence>
<evidence type="ECO:0000256" key="3">
    <source>
        <dbReference type="ARBA" id="ARBA00022741"/>
    </source>
</evidence>
<feature type="transmembrane region" description="Helical" evidence="7">
    <location>
        <begin position="57"/>
        <end position="78"/>
    </location>
</feature>
<dbReference type="InterPro" id="IPR027417">
    <property type="entry name" value="P-loop_NTPase"/>
</dbReference>
<sequence length="574" mass="65552">MQMIKEKHFLGLTTQGKKDLIRASFSSFFMHFAYMAPIMLIFFFSESVLQGKEASPMIYGLGILVLCFVMYLLIFYNYNTLYNATFQESANLRIHLADTLKNLPLSYYSKHNTSDLSQTIMKDVADMEHAMSHAIPQTFGFILYIIVISILMLLENVVLTLCILVPILLSFFLLILSKKMQISSSTKYYKQLRENSEFFQESIEMQQEIKSYGQKEKVQQELMKQIEESETLHKKAELSQAFPVVFAQSILKFILGLTVFIGAKLYVEGEVSLLYLLGYLIAASKIMDGMNGLYLNLAEMMSLDARIQRIQEIQQVKRQEGKEIELSSYDIIFQKVSFSYRSDCKVIDKVSFVAKQNEVTAIVGASGCGKTTLLRLISRLYDYDEGKIFVGGKEIVDIDINHFFKNISIVFQEVLLFNTSIMENIRIGKKSATDEEVIQAAKLANCDEFVSRFPKGYQTIIGENGSKLSGGERQRISIARAILKDAPIVLLDEISASLDIENERKIQESLKRLLKHKTVIVISHRMKSIEKADNIIVMNEGKIEKIGKHKELLKSSSIYKNMIKKSEFAENYVY</sequence>
<feature type="domain" description="ABC transporter" evidence="8">
    <location>
        <begin position="331"/>
        <end position="565"/>
    </location>
</feature>
<name>E5BH23_9FUSO</name>
<evidence type="ECO:0000256" key="6">
    <source>
        <dbReference type="ARBA" id="ARBA00023136"/>
    </source>
</evidence>
<feature type="transmembrane region" description="Helical" evidence="7">
    <location>
        <begin position="20"/>
        <end position="45"/>
    </location>
</feature>
<feature type="transmembrane region" description="Helical" evidence="7">
    <location>
        <begin position="130"/>
        <end position="151"/>
    </location>
</feature>
<gene>
    <name evidence="10" type="ORF">FSBG_01293</name>
</gene>
<dbReference type="PROSITE" id="PS50893">
    <property type="entry name" value="ABC_TRANSPORTER_2"/>
    <property type="match status" value="1"/>
</dbReference>
<dbReference type="GO" id="GO:0016887">
    <property type="term" value="F:ATP hydrolysis activity"/>
    <property type="evidence" value="ECO:0007669"/>
    <property type="project" value="InterPro"/>
</dbReference>
<dbReference type="InterPro" id="IPR011527">
    <property type="entry name" value="ABC1_TM_dom"/>
</dbReference>
<dbReference type="InterPro" id="IPR003593">
    <property type="entry name" value="AAA+_ATPase"/>
</dbReference>
<evidence type="ECO:0000313" key="11">
    <source>
        <dbReference type="Proteomes" id="UP000002975"/>
    </source>
</evidence>
<dbReference type="FunFam" id="3.40.50.300:FF:001443">
    <property type="entry name" value="ABC transporter, ATP-binding protein"/>
    <property type="match status" value="1"/>
</dbReference>
<feature type="domain" description="ABC transmembrane type-1" evidence="9">
    <location>
        <begin position="23"/>
        <end position="302"/>
    </location>
</feature>
<evidence type="ECO:0000256" key="4">
    <source>
        <dbReference type="ARBA" id="ARBA00022840"/>
    </source>
</evidence>
<dbReference type="PROSITE" id="PS00211">
    <property type="entry name" value="ABC_TRANSPORTER_1"/>
    <property type="match status" value="1"/>
</dbReference>
<keyword evidence="4 10" id="KW-0067">ATP-binding</keyword>
<reference evidence="10 11" key="1">
    <citation type="submission" date="2009-02" db="EMBL/GenBank/DDBJ databases">
        <title>The Genome Sequence of Fusobacterium sp. 3_1_5R.</title>
        <authorList>
            <consortium name="The Broad Institute Genome Sequencing Platform"/>
            <person name="Ward D."/>
            <person name="Young S.K."/>
            <person name="Kodira C.D."/>
            <person name="Zeng Q."/>
            <person name="Koehrsen M."/>
            <person name="Alvarado L."/>
            <person name="Berlin A."/>
            <person name="Borenstein D."/>
            <person name="Chen Z."/>
            <person name="Engels R."/>
            <person name="Freedman E."/>
            <person name="Gellesch M."/>
            <person name="Goldberg J."/>
            <person name="Griggs A."/>
            <person name="Gujja S."/>
            <person name="Heiman D."/>
            <person name="Hepburn T."/>
            <person name="Howarth C."/>
            <person name="Jen D."/>
            <person name="Larson L."/>
            <person name="Lewis B."/>
            <person name="Mehta T."/>
            <person name="Park D."/>
            <person name="Pearson M."/>
            <person name="Roberts A."/>
            <person name="Saif S."/>
            <person name="Shea T."/>
            <person name="Shenoy N."/>
            <person name="Sisk P."/>
            <person name="Stolte C."/>
            <person name="Sykes S."/>
            <person name="Walk T."/>
            <person name="White J."/>
            <person name="Yandava C."/>
            <person name="Allen-Vercoe E."/>
            <person name="Strauss J."/>
            <person name="Ambrose C."/>
            <person name="Lander E."/>
            <person name="Nusbaum C."/>
            <person name="Galagan J."/>
            <person name="Birren B."/>
        </authorList>
    </citation>
    <scope>NUCLEOTIDE SEQUENCE [LARGE SCALE GENOMIC DNA]</scope>
    <source>
        <strain evidence="10 11">3_1_5R</strain>
    </source>
</reference>
<accession>E5BH23</accession>
<dbReference type="InterPro" id="IPR036640">
    <property type="entry name" value="ABC1_TM_sf"/>
</dbReference>
<dbReference type="Gene3D" id="1.20.1560.10">
    <property type="entry name" value="ABC transporter type 1, transmembrane domain"/>
    <property type="match status" value="1"/>
</dbReference>
<keyword evidence="5 7" id="KW-1133">Transmembrane helix</keyword>
<dbReference type="InterPro" id="IPR017871">
    <property type="entry name" value="ABC_transporter-like_CS"/>
</dbReference>
<dbReference type="Pfam" id="PF00005">
    <property type="entry name" value="ABC_tran"/>
    <property type="match status" value="1"/>
</dbReference>
<keyword evidence="3" id="KW-0547">Nucleotide-binding</keyword>
<feature type="transmembrane region" description="Helical" evidence="7">
    <location>
        <begin position="244"/>
        <end position="267"/>
    </location>
</feature>
<evidence type="ECO:0000259" key="8">
    <source>
        <dbReference type="PROSITE" id="PS50893"/>
    </source>
</evidence>
<dbReference type="HOGENOM" id="CLU_000604_84_9_0"/>
<dbReference type="PANTHER" id="PTHR24221">
    <property type="entry name" value="ATP-BINDING CASSETTE SUB-FAMILY B"/>
    <property type="match status" value="1"/>
</dbReference>
<dbReference type="PANTHER" id="PTHR24221:SF397">
    <property type="entry name" value="ABC TRANSPORTER, ATP-BINDING TRANSMEMBRANE PROTEIN"/>
    <property type="match status" value="1"/>
</dbReference>
<evidence type="ECO:0000256" key="5">
    <source>
        <dbReference type="ARBA" id="ARBA00022989"/>
    </source>
</evidence>
<dbReference type="GO" id="GO:0034040">
    <property type="term" value="F:ATPase-coupled lipid transmembrane transporter activity"/>
    <property type="evidence" value="ECO:0007669"/>
    <property type="project" value="TreeGrafter"/>
</dbReference>
<evidence type="ECO:0000256" key="7">
    <source>
        <dbReference type="SAM" id="Phobius"/>
    </source>
</evidence>
<dbReference type="Pfam" id="PF00664">
    <property type="entry name" value="ABC_membrane"/>
    <property type="match status" value="1"/>
</dbReference>
<feature type="transmembrane region" description="Helical" evidence="7">
    <location>
        <begin position="157"/>
        <end position="177"/>
    </location>
</feature>
<dbReference type="GO" id="GO:0005524">
    <property type="term" value="F:ATP binding"/>
    <property type="evidence" value="ECO:0007669"/>
    <property type="project" value="UniProtKB-KW"/>
</dbReference>
<keyword evidence="6 7" id="KW-0472">Membrane</keyword>
<dbReference type="InterPro" id="IPR039421">
    <property type="entry name" value="Type_1_exporter"/>
</dbReference>
<evidence type="ECO:0000256" key="2">
    <source>
        <dbReference type="ARBA" id="ARBA00022692"/>
    </source>
</evidence>
<protein>
    <submittedName>
        <fullName evidence="10">ABC transporter, ATP-binding protein</fullName>
    </submittedName>
</protein>
<dbReference type="PROSITE" id="PS50929">
    <property type="entry name" value="ABC_TM1F"/>
    <property type="match status" value="1"/>
</dbReference>
<dbReference type="GO" id="GO:0005886">
    <property type="term" value="C:plasma membrane"/>
    <property type="evidence" value="ECO:0007669"/>
    <property type="project" value="UniProtKB-SubCell"/>
</dbReference>
<dbReference type="Gene3D" id="3.40.50.300">
    <property type="entry name" value="P-loop containing nucleotide triphosphate hydrolases"/>
    <property type="match status" value="1"/>
</dbReference>